<gene>
    <name evidence="4" type="primary">Znf783</name>
    <name evidence="4" type="ORF">PROATE_R11233</name>
</gene>
<dbReference type="SUPFAM" id="SSF109640">
    <property type="entry name" value="KRAB domain (Kruppel-associated box)"/>
    <property type="match status" value="1"/>
</dbReference>
<feature type="region of interest" description="Disordered" evidence="2">
    <location>
        <begin position="160"/>
        <end position="184"/>
    </location>
</feature>
<evidence type="ECO:0000313" key="5">
    <source>
        <dbReference type="Proteomes" id="UP000562415"/>
    </source>
</evidence>
<protein>
    <submittedName>
        <fullName evidence="4">ZN783 protein</fullName>
    </submittedName>
</protein>
<feature type="non-terminal residue" evidence="4">
    <location>
        <position position="212"/>
    </location>
</feature>
<dbReference type="AlphaFoldDB" id="A0A7K5FX20"/>
<reference evidence="4 5" key="1">
    <citation type="submission" date="2019-09" db="EMBL/GenBank/DDBJ databases">
        <title>Bird 10,000 Genomes (B10K) Project - Family phase.</title>
        <authorList>
            <person name="Zhang G."/>
        </authorList>
    </citation>
    <scope>NUCLEOTIDE SEQUENCE [LARGE SCALE GENOMIC DNA]</scope>
    <source>
        <strain evidence="4">B10K-DU-017-47</strain>
    </source>
</reference>
<dbReference type="PROSITE" id="PS50805">
    <property type="entry name" value="KRAB"/>
    <property type="match status" value="1"/>
</dbReference>
<feature type="coiled-coil region" evidence="1">
    <location>
        <begin position="12"/>
        <end position="81"/>
    </location>
</feature>
<evidence type="ECO:0000313" key="4">
    <source>
        <dbReference type="EMBL" id="NWS49400.1"/>
    </source>
</evidence>
<organism evidence="4 5">
    <name type="scientific">Probosciger aterrimus</name>
    <name type="common">Palm cockatoo</name>
    <dbReference type="NCBI Taxonomy" id="141839"/>
    <lineage>
        <taxon>Eukaryota</taxon>
        <taxon>Metazoa</taxon>
        <taxon>Chordata</taxon>
        <taxon>Craniata</taxon>
        <taxon>Vertebrata</taxon>
        <taxon>Euteleostomi</taxon>
        <taxon>Archelosauria</taxon>
        <taxon>Archosauria</taxon>
        <taxon>Dinosauria</taxon>
        <taxon>Saurischia</taxon>
        <taxon>Theropoda</taxon>
        <taxon>Coelurosauria</taxon>
        <taxon>Aves</taxon>
        <taxon>Neognathae</taxon>
        <taxon>Neoaves</taxon>
        <taxon>Telluraves</taxon>
        <taxon>Australaves</taxon>
        <taxon>Psittaciformes</taxon>
        <taxon>Cacatuidae</taxon>
        <taxon>Probosciger</taxon>
    </lineage>
</organism>
<name>A0A7K5FX20_PROAR</name>
<dbReference type="InterPro" id="IPR036051">
    <property type="entry name" value="KRAB_dom_sf"/>
</dbReference>
<sequence>SRSSLRTVAAAVQAVEQSVDTHASRLLNLERRVDATEKNHLEREKTVVEFGNQLESKCAALGTLIQEYGQLQRRLENMESLLKSGNFWILQLPPGVKAPVVLFQSDAMCFSAQEWANLEERQRELRTNKLRGKNEPQICQDYAVSKRDLLSQLQRGEASCNGDEAASKEVPAEPNAADCGIPEPSFAGVVKQEEETCMEERGTMKDVEFTKL</sequence>
<proteinExistence type="predicted"/>
<evidence type="ECO:0000256" key="2">
    <source>
        <dbReference type="SAM" id="MobiDB-lite"/>
    </source>
</evidence>
<comment type="caution">
    <text evidence="4">The sequence shown here is derived from an EMBL/GenBank/DDBJ whole genome shotgun (WGS) entry which is preliminary data.</text>
</comment>
<feature type="domain" description="KRAB" evidence="3">
    <location>
        <begin position="101"/>
        <end position="172"/>
    </location>
</feature>
<dbReference type="Proteomes" id="UP000562415">
    <property type="component" value="Unassembled WGS sequence"/>
</dbReference>
<dbReference type="InterPro" id="IPR001909">
    <property type="entry name" value="KRAB"/>
</dbReference>
<dbReference type="OrthoDB" id="654211at2759"/>
<evidence type="ECO:0000259" key="3">
    <source>
        <dbReference type="PROSITE" id="PS50805"/>
    </source>
</evidence>
<keyword evidence="1" id="KW-0175">Coiled coil</keyword>
<dbReference type="EMBL" id="VYZH01006146">
    <property type="protein sequence ID" value="NWS49400.1"/>
    <property type="molecule type" value="Genomic_DNA"/>
</dbReference>
<keyword evidence="5" id="KW-1185">Reference proteome</keyword>
<evidence type="ECO:0000256" key="1">
    <source>
        <dbReference type="SAM" id="Coils"/>
    </source>
</evidence>
<feature type="non-terminal residue" evidence="4">
    <location>
        <position position="1"/>
    </location>
</feature>
<dbReference type="GO" id="GO:0006355">
    <property type="term" value="P:regulation of DNA-templated transcription"/>
    <property type="evidence" value="ECO:0007669"/>
    <property type="project" value="InterPro"/>
</dbReference>
<accession>A0A7K5FX20</accession>